<dbReference type="InterPro" id="IPR003788">
    <property type="entry name" value="NDUFAF7"/>
</dbReference>
<name>A0A1R2B6S4_9CILI</name>
<dbReference type="Pfam" id="PF02636">
    <property type="entry name" value="Methyltransf_28"/>
    <property type="match status" value="1"/>
</dbReference>
<evidence type="ECO:0000256" key="2">
    <source>
        <dbReference type="ARBA" id="ARBA00005891"/>
    </source>
</evidence>
<dbReference type="EC" id="2.1.1.320" evidence="7"/>
<dbReference type="Gene3D" id="3.40.50.12710">
    <property type="match status" value="1"/>
</dbReference>
<dbReference type="InterPro" id="IPR029063">
    <property type="entry name" value="SAM-dependent_MTases_sf"/>
</dbReference>
<comment type="subcellular location">
    <subcellularLocation>
        <location evidence="1 7">Mitochondrion</location>
    </subcellularLocation>
</comment>
<dbReference type="GO" id="GO:0035243">
    <property type="term" value="F:protein-arginine omega-N symmetric methyltransferase activity"/>
    <property type="evidence" value="ECO:0007669"/>
    <property type="project" value="UniProtKB-EC"/>
</dbReference>
<evidence type="ECO:0000256" key="4">
    <source>
        <dbReference type="ARBA" id="ARBA00022679"/>
    </source>
</evidence>
<dbReference type="PANTHER" id="PTHR12049">
    <property type="entry name" value="PROTEIN ARGININE METHYLTRANSFERASE NDUFAF7, MITOCHONDRIAL"/>
    <property type="match status" value="1"/>
</dbReference>
<comment type="similarity">
    <text evidence="2 7">Belongs to the NDUFAF7 family.</text>
</comment>
<evidence type="ECO:0000256" key="1">
    <source>
        <dbReference type="ARBA" id="ARBA00004173"/>
    </source>
</evidence>
<dbReference type="AlphaFoldDB" id="A0A1R2B6S4"/>
<evidence type="ECO:0000256" key="6">
    <source>
        <dbReference type="ARBA" id="ARBA00048612"/>
    </source>
</evidence>
<dbReference type="PANTHER" id="PTHR12049:SF5">
    <property type="entry name" value="PROTEIN ARGININE METHYLTRANSFERASE NDUFAF7 HOMOLOG, MITOCHONDRIAL"/>
    <property type="match status" value="1"/>
</dbReference>
<gene>
    <name evidence="8" type="ORF">SteCoe_29091</name>
</gene>
<evidence type="ECO:0000313" key="8">
    <source>
        <dbReference type="EMBL" id="OMJ72462.1"/>
    </source>
</evidence>
<dbReference type="CDD" id="cd02440">
    <property type="entry name" value="AdoMet_MTases"/>
    <property type="match status" value="1"/>
</dbReference>
<dbReference type="GO" id="GO:0005739">
    <property type="term" value="C:mitochondrion"/>
    <property type="evidence" value="ECO:0007669"/>
    <property type="project" value="UniProtKB-SubCell"/>
</dbReference>
<dbReference type="SUPFAM" id="SSF53335">
    <property type="entry name" value="S-adenosyl-L-methionine-dependent methyltransferases"/>
    <property type="match status" value="1"/>
</dbReference>
<keyword evidence="5 7" id="KW-0496">Mitochondrion</keyword>
<comment type="function">
    <text evidence="7">Arginine methyltransferase involved in the assembly or stability of mitochondrial NADH:ubiquinone oxidoreductase complex (complex I).</text>
</comment>
<protein>
    <recommendedName>
        <fullName evidence="7">Protein arginine methyltransferase NDUFAF7</fullName>
        <ecNumber evidence="7">2.1.1.320</ecNumber>
    </recommendedName>
</protein>
<dbReference type="EMBL" id="MPUH01000899">
    <property type="protein sequence ID" value="OMJ72462.1"/>
    <property type="molecule type" value="Genomic_DNA"/>
</dbReference>
<sequence>MDKLKFPCLAREFIHESLYSASTGYFMKDSHQLGSLNQPLRYHDLKGVYNYNQILGENYPKYAFLTPVEIFQPWYGHSIGNYCLQKLQGPSLKILEIGGGTGTCALSILDFLKKHSIKNYNTVQYYICEISPILSKTCSQRISSAHPELWASGKVKVINKSALDWDSKIRDQIFVIGLEVLDNLPHDRIWKKNGNWSLQTRVSQDLQEIHEDITDPLIHSCLDSYLRMPSKSDSEIEQEHKEGFLYNLLQYWISQKNPDSLFLPTISYQFFRNIFQHLSNPHFILADFDALPKNKISGLNAPIVSRKGNLAHEAQDYDTYLAEFGNVDIFFPTNFRLLQQFHRDFRGTSGSVMKSYKFMENFAKENWTELKTGYRPLFDDFRNTSFFLSE</sequence>
<dbReference type="OrthoDB" id="17415at2759"/>
<dbReference type="Proteomes" id="UP000187209">
    <property type="component" value="Unassembled WGS sequence"/>
</dbReference>
<keyword evidence="4 7" id="KW-0808">Transferase</keyword>
<dbReference type="InterPro" id="IPR038375">
    <property type="entry name" value="NDUFAF7_sf"/>
</dbReference>
<organism evidence="8 9">
    <name type="scientific">Stentor coeruleus</name>
    <dbReference type="NCBI Taxonomy" id="5963"/>
    <lineage>
        <taxon>Eukaryota</taxon>
        <taxon>Sar</taxon>
        <taxon>Alveolata</taxon>
        <taxon>Ciliophora</taxon>
        <taxon>Postciliodesmatophora</taxon>
        <taxon>Heterotrichea</taxon>
        <taxon>Heterotrichida</taxon>
        <taxon>Stentoridae</taxon>
        <taxon>Stentor</taxon>
    </lineage>
</organism>
<accession>A0A1R2B6S4</accession>
<reference evidence="8 9" key="1">
    <citation type="submission" date="2016-11" db="EMBL/GenBank/DDBJ databases">
        <title>The macronuclear genome of Stentor coeruleus: a giant cell with tiny introns.</title>
        <authorList>
            <person name="Slabodnick M."/>
            <person name="Ruby J.G."/>
            <person name="Reiff S.B."/>
            <person name="Swart E.C."/>
            <person name="Gosai S."/>
            <person name="Prabakaran S."/>
            <person name="Witkowska E."/>
            <person name="Larue G.E."/>
            <person name="Fisher S."/>
            <person name="Freeman R.M."/>
            <person name="Gunawardena J."/>
            <person name="Chu W."/>
            <person name="Stover N.A."/>
            <person name="Gregory B.D."/>
            <person name="Nowacki M."/>
            <person name="Derisi J."/>
            <person name="Roy S.W."/>
            <person name="Marshall W.F."/>
            <person name="Sood P."/>
        </authorList>
    </citation>
    <scope>NUCLEOTIDE SEQUENCE [LARGE SCALE GENOMIC DNA]</scope>
    <source>
        <strain evidence="8">WM001</strain>
    </source>
</reference>
<keyword evidence="3 7" id="KW-0489">Methyltransferase</keyword>
<evidence type="ECO:0000256" key="5">
    <source>
        <dbReference type="ARBA" id="ARBA00023128"/>
    </source>
</evidence>
<keyword evidence="9" id="KW-1185">Reference proteome</keyword>
<comment type="catalytic activity">
    <reaction evidence="6 7">
        <text>L-arginyl-[protein] + 2 S-adenosyl-L-methionine = N(omega),N(omega)'-dimethyl-L-arginyl-[protein] + 2 S-adenosyl-L-homocysteine + 2 H(+)</text>
        <dbReference type="Rhea" id="RHEA:48108"/>
        <dbReference type="Rhea" id="RHEA-COMP:10532"/>
        <dbReference type="Rhea" id="RHEA-COMP:11992"/>
        <dbReference type="ChEBI" id="CHEBI:15378"/>
        <dbReference type="ChEBI" id="CHEBI:29965"/>
        <dbReference type="ChEBI" id="CHEBI:57856"/>
        <dbReference type="ChEBI" id="CHEBI:59789"/>
        <dbReference type="ChEBI" id="CHEBI:88221"/>
        <dbReference type="EC" id="2.1.1.320"/>
    </reaction>
</comment>
<dbReference type="GO" id="GO:0032259">
    <property type="term" value="P:methylation"/>
    <property type="evidence" value="ECO:0007669"/>
    <property type="project" value="UniProtKB-KW"/>
</dbReference>
<evidence type="ECO:0000256" key="3">
    <source>
        <dbReference type="ARBA" id="ARBA00022603"/>
    </source>
</evidence>
<evidence type="ECO:0000313" key="9">
    <source>
        <dbReference type="Proteomes" id="UP000187209"/>
    </source>
</evidence>
<proteinExistence type="inferred from homology"/>
<comment type="caution">
    <text evidence="8">The sequence shown here is derived from an EMBL/GenBank/DDBJ whole genome shotgun (WGS) entry which is preliminary data.</text>
</comment>
<evidence type="ECO:0000256" key="7">
    <source>
        <dbReference type="RuleBase" id="RU364114"/>
    </source>
</evidence>